<dbReference type="InterPro" id="IPR058240">
    <property type="entry name" value="rSAM_sf"/>
</dbReference>
<evidence type="ECO:0000256" key="4">
    <source>
        <dbReference type="ARBA" id="ARBA00022723"/>
    </source>
</evidence>
<reference evidence="8" key="1">
    <citation type="journal article" date="2014" name="Front. Microbiol.">
        <title>High frequency of phylogenetically diverse reductive dehalogenase-homologous genes in deep subseafloor sedimentary metagenomes.</title>
        <authorList>
            <person name="Kawai M."/>
            <person name="Futagami T."/>
            <person name="Toyoda A."/>
            <person name="Takaki Y."/>
            <person name="Nishi S."/>
            <person name="Hori S."/>
            <person name="Arai W."/>
            <person name="Tsubouchi T."/>
            <person name="Morono Y."/>
            <person name="Uchiyama I."/>
            <person name="Ito T."/>
            <person name="Fujiyama A."/>
            <person name="Inagaki F."/>
            <person name="Takami H."/>
        </authorList>
    </citation>
    <scope>NUCLEOTIDE SEQUENCE</scope>
    <source>
        <strain evidence="8">Expedition CK06-06</strain>
    </source>
</reference>
<dbReference type="EMBL" id="BARV01020572">
    <property type="protein sequence ID" value="GAI28841.1"/>
    <property type="molecule type" value="Genomic_DNA"/>
</dbReference>
<feature type="non-terminal residue" evidence="8">
    <location>
        <position position="1"/>
    </location>
</feature>
<feature type="domain" description="Radical SAM core" evidence="7">
    <location>
        <begin position="44"/>
        <end position="274"/>
    </location>
</feature>
<keyword evidence="4" id="KW-0479">Metal-binding</keyword>
<gene>
    <name evidence="8" type="ORF">S06H3_34300</name>
</gene>
<dbReference type="InterPro" id="IPR022946">
    <property type="entry name" value="UPF0313"/>
</dbReference>
<dbReference type="AlphaFoldDB" id="X1NF55"/>
<keyword evidence="5" id="KW-0408">Iron</keyword>
<name>X1NF55_9ZZZZ</name>
<dbReference type="PROSITE" id="PS01278">
    <property type="entry name" value="MTTASE_RADICAL"/>
    <property type="match status" value="1"/>
</dbReference>
<protein>
    <recommendedName>
        <fullName evidence="7">Radical SAM core domain-containing protein</fullName>
    </recommendedName>
</protein>
<dbReference type="SUPFAM" id="SSF102114">
    <property type="entry name" value="Radical SAM enzymes"/>
    <property type="match status" value="1"/>
</dbReference>
<dbReference type="InterPro" id="IPR006638">
    <property type="entry name" value="Elp3/MiaA/NifB-like_rSAM"/>
</dbReference>
<dbReference type="SMART" id="SM00729">
    <property type="entry name" value="Elp3"/>
    <property type="match status" value="1"/>
</dbReference>
<dbReference type="CDD" id="cd01335">
    <property type="entry name" value="Radical_SAM"/>
    <property type="match status" value="1"/>
</dbReference>
<accession>X1NF55</accession>
<evidence type="ECO:0000256" key="2">
    <source>
        <dbReference type="ARBA" id="ARBA00022485"/>
    </source>
</evidence>
<feature type="non-terminal residue" evidence="8">
    <location>
        <position position="274"/>
    </location>
</feature>
<dbReference type="SFLD" id="SFLDS00029">
    <property type="entry name" value="Radical_SAM"/>
    <property type="match status" value="1"/>
</dbReference>
<dbReference type="InterPro" id="IPR023404">
    <property type="entry name" value="rSAM_horseshoe"/>
</dbReference>
<comment type="cofactor">
    <cofactor evidence="1">
        <name>[4Fe-4S] cluster</name>
        <dbReference type="ChEBI" id="CHEBI:49883"/>
    </cofactor>
</comment>
<dbReference type="SFLD" id="SFLDG01069">
    <property type="entry name" value="UPF0313"/>
    <property type="match status" value="1"/>
</dbReference>
<dbReference type="PANTHER" id="PTHR32331">
    <property type="entry name" value="UPF0313 PROTEIN YGIQ"/>
    <property type="match status" value="1"/>
</dbReference>
<organism evidence="8">
    <name type="scientific">marine sediment metagenome</name>
    <dbReference type="NCBI Taxonomy" id="412755"/>
    <lineage>
        <taxon>unclassified sequences</taxon>
        <taxon>metagenomes</taxon>
        <taxon>ecological metagenomes</taxon>
    </lineage>
</organism>
<evidence type="ECO:0000256" key="6">
    <source>
        <dbReference type="ARBA" id="ARBA00023014"/>
    </source>
</evidence>
<evidence type="ECO:0000313" key="8">
    <source>
        <dbReference type="EMBL" id="GAI28841.1"/>
    </source>
</evidence>
<dbReference type="Pfam" id="PF04055">
    <property type="entry name" value="Radical_SAM"/>
    <property type="match status" value="1"/>
</dbReference>
<sequence>NYKNQAQEYKNNYVLQYRYPDYTTEDLDWIYSLGYTRKLHPHSPLKMAKFSVVTHRGCIGGCNFCSIALHQGDEIISRSEANILKETKGLTKHPDFKGYIDDFGGPSANMYGMDCEKRCGESCWRCTDLDRSHRRLISLLRKARAIPGVKKIFVRSGIRYDLALDSEEYIKELSEHHISGTLKIAPEHFSGEVLRLMNKDNSRFDKFVDLFNSLNKGKKQTLRYYIMIGHPGDDEGQVKLLGEKLARLRNIEHFQLFTPTPMTVSSCMYWTGLN</sequence>
<dbReference type="GO" id="GO:0046872">
    <property type="term" value="F:metal ion binding"/>
    <property type="evidence" value="ECO:0007669"/>
    <property type="project" value="UniProtKB-KW"/>
</dbReference>
<dbReference type="GO" id="GO:0051539">
    <property type="term" value="F:4 iron, 4 sulfur cluster binding"/>
    <property type="evidence" value="ECO:0007669"/>
    <property type="project" value="UniProtKB-KW"/>
</dbReference>
<dbReference type="InterPro" id="IPR020612">
    <property type="entry name" value="Methylthiotransferase_CS"/>
</dbReference>
<dbReference type="PROSITE" id="PS51918">
    <property type="entry name" value="RADICAL_SAM"/>
    <property type="match status" value="1"/>
</dbReference>
<keyword evidence="2" id="KW-0004">4Fe-4S</keyword>
<keyword evidence="6" id="KW-0411">Iron-sulfur</keyword>
<dbReference type="Gene3D" id="3.80.30.20">
    <property type="entry name" value="tm_1862 like domain"/>
    <property type="match status" value="1"/>
</dbReference>
<dbReference type="GO" id="GO:0003824">
    <property type="term" value="F:catalytic activity"/>
    <property type="evidence" value="ECO:0007669"/>
    <property type="project" value="InterPro"/>
</dbReference>
<dbReference type="PANTHER" id="PTHR32331:SF0">
    <property type="entry name" value="UPF0313 PROTEIN YGIQ"/>
    <property type="match status" value="1"/>
</dbReference>
<dbReference type="SFLD" id="SFLDG01082">
    <property type="entry name" value="B12-binding_domain_containing"/>
    <property type="match status" value="1"/>
</dbReference>
<evidence type="ECO:0000256" key="3">
    <source>
        <dbReference type="ARBA" id="ARBA00022691"/>
    </source>
</evidence>
<proteinExistence type="predicted"/>
<comment type="caution">
    <text evidence="8">The sequence shown here is derived from an EMBL/GenBank/DDBJ whole genome shotgun (WGS) entry which is preliminary data.</text>
</comment>
<keyword evidence="3" id="KW-0949">S-adenosyl-L-methionine</keyword>
<evidence type="ECO:0000256" key="5">
    <source>
        <dbReference type="ARBA" id="ARBA00023004"/>
    </source>
</evidence>
<evidence type="ECO:0000259" key="7">
    <source>
        <dbReference type="PROSITE" id="PS51918"/>
    </source>
</evidence>
<evidence type="ECO:0000256" key="1">
    <source>
        <dbReference type="ARBA" id="ARBA00001966"/>
    </source>
</evidence>
<dbReference type="InterPro" id="IPR007197">
    <property type="entry name" value="rSAM"/>
</dbReference>